<proteinExistence type="predicted"/>
<reference evidence="1 2" key="1">
    <citation type="journal article" date="2024" name="G3 (Bethesda)">
        <title>Genome assembly of Hibiscus sabdariffa L. provides insights into metabolisms of medicinal natural products.</title>
        <authorList>
            <person name="Kim T."/>
        </authorList>
    </citation>
    <scope>NUCLEOTIDE SEQUENCE [LARGE SCALE GENOMIC DNA]</scope>
    <source>
        <strain evidence="1">TK-2024</strain>
        <tissue evidence="1">Old leaves</tissue>
    </source>
</reference>
<gene>
    <name evidence="1" type="ORF">V6N12_023256</name>
</gene>
<keyword evidence="2" id="KW-1185">Reference proteome</keyword>
<organism evidence="1 2">
    <name type="scientific">Hibiscus sabdariffa</name>
    <name type="common">roselle</name>
    <dbReference type="NCBI Taxonomy" id="183260"/>
    <lineage>
        <taxon>Eukaryota</taxon>
        <taxon>Viridiplantae</taxon>
        <taxon>Streptophyta</taxon>
        <taxon>Embryophyta</taxon>
        <taxon>Tracheophyta</taxon>
        <taxon>Spermatophyta</taxon>
        <taxon>Magnoliopsida</taxon>
        <taxon>eudicotyledons</taxon>
        <taxon>Gunneridae</taxon>
        <taxon>Pentapetalae</taxon>
        <taxon>rosids</taxon>
        <taxon>malvids</taxon>
        <taxon>Malvales</taxon>
        <taxon>Malvaceae</taxon>
        <taxon>Malvoideae</taxon>
        <taxon>Hibiscus</taxon>
    </lineage>
</organism>
<accession>A0ABR2FX49</accession>
<sequence>MVELLCNRSAIGWDYARSMLTEGWKIEEENHWTVLTLASEAYREAAASGGFEMLNRCTSLLIRVHVHINLTQLRFMFISIYSQVSPLRCVVGL</sequence>
<comment type="caution">
    <text evidence="1">The sequence shown here is derived from an EMBL/GenBank/DDBJ whole genome shotgun (WGS) entry which is preliminary data.</text>
</comment>
<dbReference type="EMBL" id="JBBPBM010000004">
    <property type="protein sequence ID" value="KAK8588843.1"/>
    <property type="molecule type" value="Genomic_DNA"/>
</dbReference>
<name>A0ABR2FX49_9ROSI</name>
<evidence type="ECO:0000313" key="1">
    <source>
        <dbReference type="EMBL" id="KAK8588843.1"/>
    </source>
</evidence>
<protein>
    <submittedName>
        <fullName evidence="1">Uncharacterized protein</fullName>
    </submittedName>
</protein>
<evidence type="ECO:0000313" key="2">
    <source>
        <dbReference type="Proteomes" id="UP001472677"/>
    </source>
</evidence>
<dbReference type="Proteomes" id="UP001472677">
    <property type="component" value="Unassembled WGS sequence"/>
</dbReference>